<accession>A0A7W1WYC6</accession>
<evidence type="ECO:0000256" key="1">
    <source>
        <dbReference type="ARBA" id="ARBA00004651"/>
    </source>
</evidence>
<dbReference type="PANTHER" id="PTHR36838">
    <property type="entry name" value="AUXIN EFFLUX CARRIER FAMILY PROTEIN"/>
    <property type="match status" value="1"/>
</dbReference>
<feature type="transmembrane region" description="Helical" evidence="8">
    <location>
        <begin position="274"/>
        <end position="297"/>
    </location>
</feature>
<dbReference type="EMBL" id="JACEMT010000046">
    <property type="protein sequence ID" value="MBA4502490.1"/>
    <property type="molecule type" value="Genomic_DNA"/>
</dbReference>
<feature type="transmembrane region" description="Helical" evidence="8">
    <location>
        <begin position="68"/>
        <end position="87"/>
    </location>
</feature>
<comment type="subcellular location">
    <subcellularLocation>
        <location evidence="1">Cell membrane</location>
        <topology evidence="1">Multi-pass membrane protein</topology>
    </subcellularLocation>
</comment>
<evidence type="ECO:0000256" key="3">
    <source>
        <dbReference type="ARBA" id="ARBA00022448"/>
    </source>
</evidence>
<feature type="transmembrane region" description="Helical" evidence="8">
    <location>
        <begin position="12"/>
        <end position="31"/>
    </location>
</feature>
<organism evidence="9 10">
    <name type="scientific">Marinobacterium marinum</name>
    <dbReference type="NCBI Taxonomy" id="2756129"/>
    <lineage>
        <taxon>Bacteria</taxon>
        <taxon>Pseudomonadati</taxon>
        <taxon>Pseudomonadota</taxon>
        <taxon>Gammaproteobacteria</taxon>
        <taxon>Oceanospirillales</taxon>
        <taxon>Oceanospirillaceae</taxon>
        <taxon>Marinobacterium</taxon>
    </lineage>
</organism>
<dbReference type="Pfam" id="PF03547">
    <property type="entry name" value="Mem_trans"/>
    <property type="match status" value="2"/>
</dbReference>
<dbReference type="RefSeq" id="WP_181739327.1">
    <property type="nucleotide sequence ID" value="NZ_JACEMT010000046.1"/>
</dbReference>
<dbReference type="GO" id="GO:0055085">
    <property type="term" value="P:transmembrane transport"/>
    <property type="evidence" value="ECO:0007669"/>
    <property type="project" value="InterPro"/>
</dbReference>
<keyword evidence="4" id="KW-1003">Cell membrane</keyword>
<reference evidence="9 10" key="1">
    <citation type="submission" date="2020-07" db="EMBL/GenBank/DDBJ databases">
        <title>Bacterium isolated from marien macroalgae.</title>
        <authorList>
            <person name="Zhu K."/>
            <person name="Lu D."/>
            <person name="Du Z."/>
        </authorList>
    </citation>
    <scope>NUCLEOTIDE SEQUENCE [LARGE SCALE GENOMIC DNA]</scope>
    <source>
        <strain evidence="9 10">3-1745</strain>
    </source>
</reference>
<keyword evidence="5 8" id="KW-0812">Transmembrane</keyword>
<name>A0A7W1WYC6_9GAMM</name>
<evidence type="ECO:0000256" key="4">
    <source>
        <dbReference type="ARBA" id="ARBA00022475"/>
    </source>
</evidence>
<evidence type="ECO:0000313" key="9">
    <source>
        <dbReference type="EMBL" id="MBA4502490.1"/>
    </source>
</evidence>
<evidence type="ECO:0000256" key="7">
    <source>
        <dbReference type="ARBA" id="ARBA00023136"/>
    </source>
</evidence>
<gene>
    <name evidence="9" type="ORF">H1S06_08965</name>
</gene>
<dbReference type="Proteomes" id="UP000538931">
    <property type="component" value="Unassembled WGS sequence"/>
</dbReference>
<comment type="caution">
    <text evidence="9">The sequence shown here is derived from an EMBL/GenBank/DDBJ whole genome shotgun (WGS) entry which is preliminary data.</text>
</comment>
<dbReference type="InterPro" id="IPR004776">
    <property type="entry name" value="Mem_transp_PIN-like"/>
</dbReference>
<evidence type="ECO:0000256" key="6">
    <source>
        <dbReference type="ARBA" id="ARBA00022989"/>
    </source>
</evidence>
<feature type="transmembrane region" description="Helical" evidence="8">
    <location>
        <begin position="184"/>
        <end position="203"/>
    </location>
</feature>
<evidence type="ECO:0000256" key="2">
    <source>
        <dbReference type="ARBA" id="ARBA00010145"/>
    </source>
</evidence>
<dbReference type="PANTHER" id="PTHR36838:SF1">
    <property type="entry name" value="SLR1864 PROTEIN"/>
    <property type="match status" value="1"/>
</dbReference>
<protein>
    <submittedName>
        <fullName evidence="9">AEC family transporter</fullName>
    </submittedName>
</protein>
<dbReference type="InterPro" id="IPR038770">
    <property type="entry name" value="Na+/solute_symporter_sf"/>
</dbReference>
<evidence type="ECO:0000313" key="10">
    <source>
        <dbReference type="Proteomes" id="UP000538931"/>
    </source>
</evidence>
<evidence type="ECO:0000256" key="5">
    <source>
        <dbReference type="ARBA" id="ARBA00022692"/>
    </source>
</evidence>
<dbReference type="GO" id="GO:0005886">
    <property type="term" value="C:plasma membrane"/>
    <property type="evidence" value="ECO:0007669"/>
    <property type="project" value="UniProtKB-SubCell"/>
</dbReference>
<keyword evidence="6 8" id="KW-1133">Transmembrane helix</keyword>
<comment type="similarity">
    <text evidence="2">Belongs to the auxin efflux carrier (TC 2.A.69) family.</text>
</comment>
<dbReference type="Gene3D" id="1.20.1530.20">
    <property type="match status" value="1"/>
</dbReference>
<dbReference type="AlphaFoldDB" id="A0A7W1WYC6"/>
<keyword evidence="3" id="KW-0813">Transport</keyword>
<proteinExistence type="inferred from homology"/>
<keyword evidence="7 8" id="KW-0472">Membrane</keyword>
<keyword evidence="10" id="KW-1185">Reference proteome</keyword>
<feature type="transmembrane region" description="Helical" evidence="8">
    <location>
        <begin position="127"/>
        <end position="147"/>
    </location>
</feature>
<sequence>MDSTTLALLERIFLTVLPLVAIVSVGFFYARAQHTDMTIANRLNIDVFCPALIFSVMSAKSFDLPTYSSLAIGALIVVLGSGLLLWPISRLLGVQSKTFLPPIMFNNSGNLGIPLLVLAFGEQALPAAVVLFLVENLLHFTVGIYMLDHRTNPFNVLRMPMIIATIAGLVVSTFEWTLPAAAQVPIDMLGQIAIPLMLFALGVRMTDVDFSNWKIGAWGSLLTPLSGVVIALALQPILQLEPVQFSYLLIFGALPPAVLNYMMAERYNQEPQQVASIVLLGNISSLVVIPVALAFALQIG</sequence>
<feature type="transmembrane region" description="Helical" evidence="8">
    <location>
        <begin position="99"/>
        <end position="121"/>
    </location>
</feature>
<evidence type="ECO:0000256" key="8">
    <source>
        <dbReference type="SAM" id="Phobius"/>
    </source>
</evidence>
<feature type="transmembrane region" description="Helical" evidence="8">
    <location>
        <begin position="244"/>
        <end position="262"/>
    </location>
</feature>
<feature type="transmembrane region" description="Helical" evidence="8">
    <location>
        <begin position="159"/>
        <end position="178"/>
    </location>
</feature>
<feature type="transmembrane region" description="Helical" evidence="8">
    <location>
        <begin position="215"/>
        <end position="238"/>
    </location>
</feature>